<organism evidence="2">
    <name type="scientific">hydrothermal vent metagenome</name>
    <dbReference type="NCBI Taxonomy" id="652676"/>
    <lineage>
        <taxon>unclassified sequences</taxon>
        <taxon>metagenomes</taxon>
        <taxon>ecological metagenomes</taxon>
    </lineage>
</organism>
<dbReference type="Pfam" id="PF02604">
    <property type="entry name" value="PhdYeFM_antitox"/>
    <property type="match status" value="1"/>
</dbReference>
<dbReference type="InterPro" id="IPR036165">
    <property type="entry name" value="YefM-like_sf"/>
</dbReference>
<evidence type="ECO:0000256" key="1">
    <source>
        <dbReference type="ARBA" id="ARBA00009981"/>
    </source>
</evidence>
<gene>
    <name evidence="2" type="ORF">MNBD_GAMMA22-1290</name>
</gene>
<dbReference type="AlphaFoldDB" id="A0A3B1AQQ9"/>
<name>A0A3B1AQQ9_9ZZZZ</name>
<sequence>MVNNMSNVARMMAGVSASITDFKANPNAVMEQSAGEAIAVLKSNEPCFYAVPPELFEAMSEAMEDLVLLIQANTRLNDGKKLVDVNLNDL</sequence>
<evidence type="ECO:0008006" key="3">
    <source>
        <dbReference type="Google" id="ProtNLM"/>
    </source>
</evidence>
<dbReference type="EMBL" id="UOFS01000026">
    <property type="protein sequence ID" value="VAW96314.1"/>
    <property type="molecule type" value="Genomic_DNA"/>
</dbReference>
<protein>
    <recommendedName>
        <fullName evidence="3">RelB/StbD replicon stabilization protein (Antitoxin to RelE/StbE)</fullName>
    </recommendedName>
</protein>
<evidence type="ECO:0000313" key="2">
    <source>
        <dbReference type="EMBL" id="VAW96314.1"/>
    </source>
</evidence>
<proteinExistence type="inferred from homology"/>
<reference evidence="2" key="1">
    <citation type="submission" date="2018-06" db="EMBL/GenBank/DDBJ databases">
        <authorList>
            <person name="Zhirakovskaya E."/>
        </authorList>
    </citation>
    <scope>NUCLEOTIDE SEQUENCE</scope>
</reference>
<dbReference type="InterPro" id="IPR006442">
    <property type="entry name" value="Antitoxin_Phd/YefM"/>
</dbReference>
<accession>A0A3B1AQQ9</accession>
<dbReference type="SUPFAM" id="SSF143120">
    <property type="entry name" value="YefM-like"/>
    <property type="match status" value="1"/>
</dbReference>
<comment type="similarity">
    <text evidence="1">Belongs to the phD/YefM antitoxin family.</text>
</comment>